<accession>A0ABS9GU00</accession>
<keyword evidence="12" id="KW-1185">Reference proteome</keyword>
<evidence type="ECO:0000256" key="10">
    <source>
        <dbReference type="SAM" id="SignalP"/>
    </source>
</evidence>
<comment type="similarity">
    <text evidence="3 9">Belongs to the alkaline phosphatase family.</text>
</comment>
<dbReference type="Proteomes" id="UP001649381">
    <property type="component" value="Unassembled WGS sequence"/>
</dbReference>
<dbReference type="Gene3D" id="3.40.720.10">
    <property type="entry name" value="Alkaline Phosphatase, subunit A"/>
    <property type="match status" value="1"/>
</dbReference>
<dbReference type="PRINTS" id="PR00113">
    <property type="entry name" value="ALKPHPHTASE"/>
</dbReference>
<dbReference type="InterPro" id="IPR017850">
    <property type="entry name" value="Alkaline_phosphatase_core_sf"/>
</dbReference>
<evidence type="ECO:0000313" key="12">
    <source>
        <dbReference type="Proteomes" id="UP001649381"/>
    </source>
</evidence>
<evidence type="ECO:0000256" key="8">
    <source>
        <dbReference type="ARBA" id="ARBA00022842"/>
    </source>
</evidence>
<keyword evidence="5" id="KW-0479">Metal-binding</keyword>
<dbReference type="InterPro" id="IPR018299">
    <property type="entry name" value="Alkaline_phosphatase_AS"/>
</dbReference>
<dbReference type="SMART" id="SM00098">
    <property type="entry name" value="alkPPc"/>
    <property type="match status" value="1"/>
</dbReference>
<dbReference type="PANTHER" id="PTHR11596">
    <property type="entry name" value="ALKALINE PHOSPHATASE"/>
    <property type="match status" value="1"/>
</dbReference>
<dbReference type="InterPro" id="IPR001952">
    <property type="entry name" value="Alkaline_phosphatase"/>
</dbReference>
<dbReference type="Gene3D" id="1.10.60.40">
    <property type="match status" value="1"/>
</dbReference>
<sequence>MKSLTKKIGAVALAGVLTTTAILSTSITQASDDQNNKNNRTPKNVILLIGDGMGSTQVSATSYLKGEGFKAGQLTMDNIENVGLAKTWAHDNTVTDSAAAATAFSAGHKTDNGVLGQAPDQEQEHKDGEKHFDVKTVLESAEETGKSTGLVTTARITHATPAAFASHIDSRDKENEIAEQMLDHDVEVLLGGGKRHFLPAGDEESKRKDDKNMIRAAEEKGYTVVEDKNGLKNAQGDKLLGLFNESHMTWEMDREETKEPALKDMTTKALDQLKGNKDGFFLMVEGGRIDHAGHANFPAANMNETLAFDESVKAALDFAKKDKNTLVVVTADHETGGMSIGANGTYGFNKDVIRNVKRSSEFMASKVNEEKSNIEDVLSKFAGIEDLKEEEIQAIKDAEKTESGIAKVISDRALVGWTTDGHTGVDVPVYTYGPQSDKFTGTIENTKIAKVIESAIKKKDDDD</sequence>
<keyword evidence="4" id="KW-0597">Phosphoprotein</keyword>
<feature type="chain" id="PRO_5046387619" evidence="10">
    <location>
        <begin position="31"/>
        <end position="463"/>
    </location>
</feature>
<evidence type="ECO:0000256" key="2">
    <source>
        <dbReference type="ARBA" id="ARBA00001947"/>
    </source>
</evidence>
<evidence type="ECO:0000256" key="1">
    <source>
        <dbReference type="ARBA" id="ARBA00001946"/>
    </source>
</evidence>
<proteinExistence type="inferred from homology"/>
<evidence type="ECO:0000256" key="5">
    <source>
        <dbReference type="ARBA" id="ARBA00022723"/>
    </source>
</evidence>
<comment type="caution">
    <text evidence="11">The sequence shown here is derived from an EMBL/GenBank/DDBJ whole genome shotgun (WGS) entry which is preliminary data.</text>
</comment>
<comment type="cofactor">
    <cofactor evidence="2">
        <name>Zn(2+)</name>
        <dbReference type="ChEBI" id="CHEBI:29105"/>
    </cofactor>
</comment>
<dbReference type="CDD" id="cd16012">
    <property type="entry name" value="ALP"/>
    <property type="match status" value="1"/>
</dbReference>
<evidence type="ECO:0000313" key="11">
    <source>
        <dbReference type="EMBL" id="MCF6136317.1"/>
    </source>
</evidence>
<evidence type="ECO:0000256" key="3">
    <source>
        <dbReference type="ARBA" id="ARBA00005984"/>
    </source>
</evidence>
<reference evidence="11 12" key="1">
    <citation type="submission" date="2022-01" db="EMBL/GenBank/DDBJ databases">
        <title>Alkalihalobacillus sp. EGI L200015, a novel bacterium isolated from a salt lake sediment.</title>
        <authorList>
            <person name="Gao L."/>
            <person name="Fang B.-Z."/>
            <person name="Li W.-J."/>
        </authorList>
    </citation>
    <scope>NUCLEOTIDE SEQUENCE [LARGE SCALE GENOMIC DNA]</scope>
    <source>
        <strain evidence="11 12">KCTC 12718</strain>
    </source>
</reference>
<gene>
    <name evidence="11" type="ORF">L2716_01160</name>
</gene>
<feature type="signal peptide" evidence="10">
    <location>
        <begin position="1"/>
        <end position="30"/>
    </location>
</feature>
<keyword evidence="8" id="KW-0460">Magnesium</keyword>
<dbReference type="Pfam" id="PF00245">
    <property type="entry name" value="Alk_phosphatase"/>
    <property type="match status" value="1"/>
</dbReference>
<evidence type="ECO:0000256" key="6">
    <source>
        <dbReference type="ARBA" id="ARBA00022801"/>
    </source>
</evidence>
<dbReference type="PROSITE" id="PS00123">
    <property type="entry name" value="ALKALINE_PHOSPHATASE"/>
    <property type="match status" value="1"/>
</dbReference>
<organism evidence="11 12">
    <name type="scientific">Pseudalkalibacillus berkeleyi</name>
    <dbReference type="NCBI Taxonomy" id="1069813"/>
    <lineage>
        <taxon>Bacteria</taxon>
        <taxon>Bacillati</taxon>
        <taxon>Bacillota</taxon>
        <taxon>Bacilli</taxon>
        <taxon>Bacillales</taxon>
        <taxon>Fictibacillaceae</taxon>
        <taxon>Pseudalkalibacillus</taxon>
    </lineage>
</organism>
<name>A0ABS9GU00_9BACL</name>
<protein>
    <submittedName>
        <fullName evidence="11">Alkaline phosphatase</fullName>
    </submittedName>
</protein>
<evidence type="ECO:0000256" key="7">
    <source>
        <dbReference type="ARBA" id="ARBA00022833"/>
    </source>
</evidence>
<keyword evidence="7" id="KW-0862">Zinc</keyword>
<evidence type="ECO:0000256" key="4">
    <source>
        <dbReference type="ARBA" id="ARBA00022553"/>
    </source>
</evidence>
<dbReference type="EMBL" id="JAKIJS010000001">
    <property type="protein sequence ID" value="MCF6136317.1"/>
    <property type="molecule type" value="Genomic_DNA"/>
</dbReference>
<dbReference type="PANTHER" id="PTHR11596:SF5">
    <property type="entry name" value="ALKALINE PHOSPHATASE"/>
    <property type="match status" value="1"/>
</dbReference>
<evidence type="ECO:0000256" key="9">
    <source>
        <dbReference type="RuleBase" id="RU003946"/>
    </source>
</evidence>
<comment type="cofactor">
    <cofactor evidence="1">
        <name>Mg(2+)</name>
        <dbReference type="ChEBI" id="CHEBI:18420"/>
    </cofactor>
</comment>
<keyword evidence="10" id="KW-0732">Signal</keyword>
<dbReference type="SUPFAM" id="SSF53649">
    <property type="entry name" value="Alkaline phosphatase-like"/>
    <property type="match status" value="1"/>
</dbReference>
<keyword evidence="6" id="KW-0378">Hydrolase</keyword>
<dbReference type="RefSeq" id="WP_236330798.1">
    <property type="nucleotide sequence ID" value="NZ_JAKIJS010000001.1"/>
</dbReference>